<keyword evidence="2" id="KW-1185">Reference proteome</keyword>
<sequence>MKTAVPCYYHLDVEVGPDRVDQVKRILAAHLRHWNLESLVESVCHCADVLLRTIEEYAADRNTTIEMWWNGQHLITAVADSDGTFHPDSATRGCLAQLAALSDGWGCCASGDGGRIVWFSRRVRAMERAPLVRPLPVPSLREARRTPRGRPVPAMALSVPTTPSEETTVAAAALSGGARGYPPGV</sequence>
<evidence type="ECO:0008006" key="3">
    <source>
        <dbReference type="Google" id="ProtNLM"/>
    </source>
</evidence>
<organism evidence="1 2">
    <name type="scientific">Streptomyces fructofermentans</name>
    <dbReference type="NCBI Taxonomy" id="152141"/>
    <lineage>
        <taxon>Bacteria</taxon>
        <taxon>Bacillati</taxon>
        <taxon>Actinomycetota</taxon>
        <taxon>Actinomycetes</taxon>
        <taxon>Kitasatosporales</taxon>
        <taxon>Streptomycetaceae</taxon>
        <taxon>Streptomyces</taxon>
    </lineage>
</organism>
<reference evidence="1" key="2">
    <citation type="submission" date="2020-09" db="EMBL/GenBank/DDBJ databases">
        <authorList>
            <person name="Sun Q."/>
            <person name="Ohkuma M."/>
        </authorList>
    </citation>
    <scope>NUCLEOTIDE SEQUENCE</scope>
    <source>
        <strain evidence="1">JCM 4956</strain>
    </source>
</reference>
<comment type="caution">
    <text evidence="1">The sequence shown here is derived from an EMBL/GenBank/DDBJ whole genome shotgun (WGS) entry which is preliminary data.</text>
</comment>
<evidence type="ECO:0000313" key="2">
    <source>
        <dbReference type="Proteomes" id="UP000645555"/>
    </source>
</evidence>
<dbReference type="RefSeq" id="WP_190038835.1">
    <property type="nucleotide sequence ID" value="NZ_BMWD01000026.1"/>
</dbReference>
<protein>
    <recommendedName>
        <fullName evidence="3">Pep a2</fullName>
    </recommendedName>
</protein>
<reference evidence="1" key="1">
    <citation type="journal article" date="2014" name="Int. J. Syst. Evol. Microbiol.">
        <title>Complete genome sequence of Corynebacterium casei LMG S-19264T (=DSM 44701T), isolated from a smear-ripened cheese.</title>
        <authorList>
            <consortium name="US DOE Joint Genome Institute (JGI-PGF)"/>
            <person name="Walter F."/>
            <person name="Albersmeier A."/>
            <person name="Kalinowski J."/>
            <person name="Ruckert C."/>
        </authorList>
    </citation>
    <scope>NUCLEOTIDE SEQUENCE</scope>
    <source>
        <strain evidence="1">JCM 4956</strain>
    </source>
</reference>
<accession>A0A918U3H7</accession>
<name>A0A918U3H7_9ACTN</name>
<dbReference type="AlphaFoldDB" id="A0A918U3H7"/>
<evidence type="ECO:0000313" key="1">
    <source>
        <dbReference type="EMBL" id="GGX85409.1"/>
    </source>
</evidence>
<gene>
    <name evidence="1" type="ORF">GCM10010515_61150</name>
</gene>
<dbReference type="EMBL" id="BMWD01000026">
    <property type="protein sequence ID" value="GGX85409.1"/>
    <property type="molecule type" value="Genomic_DNA"/>
</dbReference>
<dbReference type="Proteomes" id="UP000645555">
    <property type="component" value="Unassembled WGS sequence"/>
</dbReference>
<proteinExistence type="predicted"/>